<dbReference type="Pfam" id="PF01979">
    <property type="entry name" value="Amidohydro_1"/>
    <property type="match status" value="1"/>
</dbReference>
<accession>A0A2N7JNW1</accession>
<organism evidence="7 8">
    <name type="scientific">Vibrio splendidus</name>
    <dbReference type="NCBI Taxonomy" id="29497"/>
    <lineage>
        <taxon>Bacteria</taxon>
        <taxon>Pseudomonadati</taxon>
        <taxon>Pseudomonadota</taxon>
        <taxon>Gammaproteobacteria</taxon>
        <taxon>Vibrionales</taxon>
        <taxon>Vibrionaceae</taxon>
        <taxon>Vibrio</taxon>
    </lineage>
</organism>
<name>A0A2N7JNW1_VIBSP</name>
<dbReference type="SUPFAM" id="SSF51556">
    <property type="entry name" value="Metallo-dependent hydrolases"/>
    <property type="match status" value="1"/>
</dbReference>
<comment type="function">
    <text evidence="2">Catalyzes the reversible cyclization of carbamoyl aspartate to dihydroorotate.</text>
</comment>
<dbReference type="InterPro" id="IPR032466">
    <property type="entry name" value="Metal_Hydrolase"/>
</dbReference>
<dbReference type="PANTHER" id="PTHR43668">
    <property type="entry name" value="ALLANTOINASE"/>
    <property type="match status" value="1"/>
</dbReference>
<dbReference type="GO" id="GO:0006145">
    <property type="term" value="P:purine nucleobase catabolic process"/>
    <property type="evidence" value="ECO:0007669"/>
    <property type="project" value="TreeGrafter"/>
</dbReference>
<dbReference type="InterPro" id="IPR011059">
    <property type="entry name" value="Metal-dep_hydrolase_composite"/>
</dbReference>
<dbReference type="EMBL" id="MCZF01000254">
    <property type="protein sequence ID" value="PMM44191.1"/>
    <property type="molecule type" value="Genomic_DNA"/>
</dbReference>
<keyword evidence="5" id="KW-0378">Hydrolase</keyword>
<protein>
    <submittedName>
        <fullName evidence="7">Dihydroorotase</fullName>
    </submittedName>
</protein>
<dbReference type="NCBIfam" id="NF006688">
    <property type="entry name" value="PRK09236.1"/>
    <property type="match status" value="1"/>
</dbReference>
<dbReference type="InterPro" id="IPR050138">
    <property type="entry name" value="DHOase/Allantoinase_Hydrolase"/>
</dbReference>
<keyword evidence="4" id="KW-0479">Metal-binding</keyword>
<evidence type="ECO:0000256" key="4">
    <source>
        <dbReference type="ARBA" id="ARBA00022723"/>
    </source>
</evidence>
<dbReference type="PANTHER" id="PTHR43668:SF4">
    <property type="entry name" value="ALLANTOINASE"/>
    <property type="match status" value="1"/>
</dbReference>
<feature type="domain" description="Amidohydrolase-related" evidence="6">
    <location>
        <begin position="51"/>
        <end position="423"/>
    </location>
</feature>
<dbReference type="InterPro" id="IPR006680">
    <property type="entry name" value="Amidohydro-rel"/>
</dbReference>
<dbReference type="Gene3D" id="3.20.20.140">
    <property type="entry name" value="Metal-dependent hydrolases"/>
    <property type="match status" value="1"/>
</dbReference>
<evidence type="ECO:0000313" key="7">
    <source>
        <dbReference type="EMBL" id="PMM44191.1"/>
    </source>
</evidence>
<dbReference type="GO" id="GO:0046872">
    <property type="term" value="F:metal ion binding"/>
    <property type="evidence" value="ECO:0007669"/>
    <property type="project" value="UniProtKB-KW"/>
</dbReference>
<dbReference type="CDD" id="cd01318">
    <property type="entry name" value="DHOase_IIb"/>
    <property type="match status" value="1"/>
</dbReference>
<dbReference type="PROSITE" id="PS00483">
    <property type="entry name" value="DIHYDROOROTASE_2"/>
    <property type="match status" value="1"/>
</dbReference>
<dbReference type="AlphaFoldDB" id="A0A2N7JNW1"/>
<evidence type="ECO:0000313" key="8">
    <source>
        <dbReference type="Proteomes" id="UP000235533"/>
    </source>
</evidence>
<dbReference type="GO" id="GO:0004038">
    <property type="term" value="F:allantoinase activity"/>
    <property type="evidence" value="ECO:0007669"/>
    <property type="project" value="TreeGrafter"/>
</dbReference>
<dbReference type="GO" id="GO:0005737">
    <property type="term" value="C:cytoplasm"/>
    <property type="evidence" value="ECO:0007669"/>
    <property type="project" value="TreeGrafter"/>
</dbReference>
<dbReference type="Gene3D" id="2.30.40.10">
    <property type="entry name" value="Urease, subunit C, domain 1"/>
    <property type="match status" value="1"/>
</dbReference>
<evidence type="ECO:0000256" key="3">
    <source>
        <dbReference type="ARBA" id="ARBA00010286"/>
    </source>
</evidence>
<evidence type="ECO:0000259" key="6">
    <source>
        <dbReference type="Pfam" id="PF01979"/>
    </source>
</evidence>
<comment type="caution">
    <text evidence="7">The sequence shown here is derived from an EMBL/GenBank/DDBJ whole genome shotgun (WGS) entry which is preliminary data.</text>
</comment>
<comment type="similarity">
    <text evidence="3">Belongs to the metallo-dependent hydrolases superfamily. DHOase family. Class I DHOase subfamily.</text>
</comment>
<reference evidence="8" key="1">
    <citation type="submission" date="2016-07" db="EMBL/GenBank/DDBJ databases">
        <title>Nontailed viruses are major unrecognized killers of bacteria in the ocean.</title>
        <authorList>
            <person name="Kauffman K."/>
            <person name="Hussain F."/>
            <person name="Yang J."/>
            <person name="Arevalo P."/>
            <person name="Brown J."/>
            <person name="Cutler M."/>
            <person name="Kelly L."/>
            <person name="Polz M.F."/>
        </authorList>
    </citation>
    <scope>NUCLEOTIDE SEQUENCE [LARGE SCALE GENOMIC DNA]</scope>
    <source>
        <strain evidence="8">10N.261.48.B5</strain>
    </source>
</reference>
<gene>
    <name evidence="7" type="ORF">BCT54_05140</name>
</gene>
<proteinExistence type="inferred from homology"/>
<dbReference type="Proteomes" id="UP000235533">
    <property type="component" value="Unassembled WGS sequence"/>
</dbReference>
<dbReference type="RefSeq" id="WP_102552925.1">
    <property type="nucleotide sequence ID" value="NZ_MCZF01000254.1"/>
</dbReference>
<evidence type="ECO:0000256" key="1">
    <source>
        <dbReference type="ARBA" id="ARBA00001947"/>
    </source>
</evidence>
<evidence type="ECO:0000256" key="2">
    <source>
        <dbReference type="ARBA" id="ARBA00002368"/>
    </source>
</evidence>
<dbReference type="SUPFAM" id="SSF51338">
    <property type="entry name" value="Composite domain of metallo-dependent hydrolases"/>
    <property type="match status" value="1"/>
</dbReference>
<sequence length="461" mass="51059">MSAMLIKNARVVNEGITTETDLLIVGQRIERIANNIAPAPDDEIIDAQGCYLIPGMIDDQVHFREPGLTHKGSIATESRAAVAGGITSYMEMPNVNPATTTIEALERKFEIASQSSLANYSFYLGATEDNLEQIKQLNLERHCGVKVFMGASTGDLLVEDPQALNAIFRDSPVLIVTHCESGPVIAQNQEQLRKEKDVFTIEDHPILRDDKACYDSSSYAIELAKKHNSQLHVLHITTAKELALFGEGSIQDKRITAEACVHHLWFTNKDYAVLGNQIKCNPAIKYPSDRDALLAALSTGQIDIIATDHAPHTWDEKQVPYEQAPAGLPLVQHAPLSLFDHVRLGTMTVAQVVEKTAHNPSIRYAIQKRGFIREGYYADLVLVDPQAPTLVSNENSLYQCGWSPFAGHKFSAQIKHTWVNGTKVYSNPESTDNNTHTTHVHVTNETPNEMPTSAMRLSFKR</sequence>
<dbReference type="InterPro" id="IPR002195">
    <property type="entry name" value="Dihydroorotase_CS"/>
</dbReference>
<evidence type="ECO:0000256" key="5">
    <source>
        <dbReference type="ARBA" id="ARBA00022801"/>
    </source>
</evidence>
<comment type="cofactor">
    <cofactor evidence="1">
        <name>Zn(2+)</name>
        <dbReference type="ChEBI" id="CHEBI:29105"/>
    </cofactor>
</comment>